<feature type="modified residue" description="4-aspartylphosphate" evidence="4">
    <location>
        <position position="65"/>
    </location>
</feature>
<keyword evidence="8" id="KW-1185">Reference proteome</keyword>
<proteinExistence type="predicted"/>
<dbReference type="InterPro" id="IPR001789">
    <property type="entry name" value="Sig_transdc_resp-reg_receiver"/>
</dbReference>
<dbReference type="CDD" id="cd00156">
    <property type="entry name" value="REC"/>
    <property type="match status" value="1"/>
</dbReference>
<name>A0A7X5U7L6_9GAMM</name>
<protein>
    <submittedName>
        <fullName evidence="7">Response regulator transcription factor</fullName>
    </submittedName>
</protein>
<dbReference type="SMART" id="SM00421">
    <property type="entry name" value="HTH_LUXR"/>
    <property type="match status" value="1"/>
</dbReference>
<dbReference type="InterPro" id="IPR016032">
    <property type="entry name" value="Sig_transdc_resp-reg_C-effctor"/>
</dbReference>
<keyword evidence="1" id="KW-0805">Transcription regulation</keyword>
<dbReference type="CDD" id="cd06170">
    <property type="entry name" value="LuxR_C_like"/>
    <property type="match status" value="1"/>
</dbReference>
<dbReference type="InterPro" id="IPR039420">
    <property type="entry name" value="WalR-like"/>
</dbReference>
<dbReference type="Pfam" id="PF00072">
    <property type="entry name" value="Response_reg"/>
    <property type="match status" value="1"/>
</dbReference>
<dbReference type="PANTHER" id="PTHR43214">
    <property type="entry name" value="TWO-COMPONENT RESPONSE REGULATOR"/>
    <property type="match status" value="1"/>
</dbReference>
<dbReference type="GO" id="GO:0000160">
    <property type="term" value="P:phosphorelay signal transduction system"/>
    <property type="evidence" value="ECO:0007669"/>
    <property type="project" value="InterPro"/>
</dbReference>
<keyword evidence="2" id="KW-0238">DNA-binding</keyword>
<dbReference type="SMART" id="SM00448">
    <property type="entry name" value="REC"/>
    <property type="match status" value="1"/>
</dbReference>
<gene>
    <name evidence="7" type="ORF">HBF25_02935</name>
</gene>
<evidence type="ECO:0000256" key="1">
    <source>
        <dbReference type="ARBA" id="ARBA00023015"/>
    </source>
</evidence>
<comment type="caution">
    <text evidence="7">The sequence shown here is derived from an EMBL/GenBank/DDBJ whole genome shotgun (WGS) entry which is preliminary data.</text>
</comment>
<dbReference type="GO" id="GO:0003677">
    <property type="term" value="F:DNA binding"/>
    <property type="evidence" value="ECO:0007669"/>
    <property type="project" value="UniProtKB-KW"/>
</dbReference>
<dbReference type="RefSeq" id="WP_166946459.1">
    <property type="nucleotide sequence ID" value="NZ_JAARLZ010000002.1"/>
</dbReference>
<dbReference type="Pfam" id="PF00196">
    <property type="entry name" value="GerE"/>
    <property type="match status" value="1"/>
</dbReference>
<evidence type="ECO:0000313" key="8">
    <source>
        <dbReference type="Proteomes" id="UP000490980"/>
    </source>
</evidence>
<dbReference type="Proteomes" id="UP000490980">
    <property type="component" value="Unassembled WGS sequence"/>
</dbReference>
<feature type="domain" description="Response regulatory" evidence="6">
    <location>
        <begin position="13"/>
        <end position="130"/>
    </location>
</feature>
<organism evidence="7 8">
    <name type="scientific">Luteibacter anthropi</name>
    <dbReference type="NCBI Taxonomy" id="564369"/>
    <lineage>
        <taxon>Bacteria</taxon>
        <taxon>Pseudomonadati</taxon>
        <taxon>Pseudomonadota</taxon>
        <taxon>Gammaproteobacteria</taxon>
        <taxon>Lysobacterales</taxon>
        <taxon>Rhodanobacteraceae</taxon>
        <taxon>Luteibacter</taxon>
    </lineage>
</organism>
<evidence type="ECO:0000313" key="7">
    <source>
        <dbReference type="EMBL" id="NII05341.1"/>
    </source>
</evidence>
<dbReference type="SUPFAM" id="SSF52172">
    <property type="entry name" value="CheY-like"/>
    <property type="match status" value="1"/>
</dbReference>
<dbReference type="PANTHER" id="PTHR43214:SF41">
    <property type="entry name" value="NITRATE_NITRITE RESPONSE REGULATOR PROTEIN NARP"/>
    <property type="match status" value="1"/>
</dbReference>
<evidence type="ECO:0000256" key="4">
    <source>
        <dbReference type="PROSITE-ProRule" id="PRU00169"/>
    </source>
</evidence>
<evidence type="ECO:0000256" key="2">
    <source>
        <dbReference type="ARBA" id="ARBA00023125"/>
    </source>
</evidence>
<dbReference type="SUPFAM" id="SSF46894">
    <property type="entry name" value="C-terminal effector domain of the bipartite response regulators"/>
    <property type="match status" value="1"/>
</dbReference>
<feature type="domain" description="HTH luxR-type" evidence="5">
    <location>
        <begin position="164"/>
        <end position="229"/>
    </location>
</feature>
<reference evidence="7 8" key="1">
    <citation type="submission" date="2020-03" db="EMBL/GenBank/DDBJ databases">
        <authorList>
            <person name="Lai Q."/>
        </authorList>
    </citation>
    <scope>NUCLEOTIDE SEQUENCE [LARGE SCALE GENOMIC DNA]</scope>
    <source>
        <strain evidence="7 8">CCUG 25036</strain>
    </source>
</reference>
<dbReference type="InterPro" id="IPR011006">
    <property type="entry name" value="CheY-like_superfamily"/>
</dbReference>
<dbReference type="PROSITE" id="PS50043">
    <property type="entry name" value="HTH_LUXR_2"/>
    <property type="match status" value="1"/>
</dbReference>
<evidence type="ECO:0000256" key="3">
    <source>
        <dbReference type="ARBA" id="ARBA00023163"/>
    </source>
</evidence>
<evidence type="ECO:0000259" key="6">
    <source>
        <dbReference type="PROSITE" id="PS50110"/>
    </source>
</evidence>
<dbReference type="EMBL" id="JAARLZ010000002">
    <property type="protein sequence ID" value="NII05341.1"/>
    <property type="molecule type" value="Genomic_DNA"/>
</dbReference>
<evidence type="ECO:0000259" key="5">
    <source>
        <dbReference type="PROSITE" id="PS50043"/>
    </source>
</evidence>
<dbReference type="AlphaFoldDB" id="A0A7X5U7L6"/>
<sequence length="233" mass="25074">MMREQEACAVTGDVLIVERDLSAQVRLRQLLRHAGYEPSIVRVADGLADALAGIAFRDVSVVLVDAGLPRGQACELITWMTAQRPDAMTIAVATGGDDDDLVRAMRAGAHGCLLKERDDVELVMALRSVRRGGVPIDPFVARRLLRGMDIPVSAPADPAPAQESATGQSLLSSREIDVLRLVAQGFSNREIAGLSGLSHFTVEGYTKTIYRKLAVRSRTAAVFEARSMGLLPP</sequence>
<accession>A0A7X5U7L6</accession>
<dbReference type="InterPro" id="IPR000792">
    <property type="entry name" value="Tscrpt_reg_LuxR_C"/>
</dbReference>
<dbReference type="PRINTS" id="PR00038">
    <property type="entry name" value="HTHLUXR"/>
</dbReference>
<keyword evidence="4" id="KW-0597">Phosphoprotein</keyword>
<keyword evidence="3" id="KW-0804">Transcription</keyword>
<dbReference type="GO" id="GO:0006355">
    <property type="term" value="P:regulation of DNA-templated transcription"/>
    <property type="evidence" value="ECO:0007669"/>
    <property type="project" value="InterPro"/>
</dbReference>
<dbReference type="Gene3D" id="3.40.50.2300">
    <property type="match status" value="1"/>
</dbReference>
<dbReference type="PROSITE" id="PS50110">
    <property type="entry name" value="RESPONSE_REGULATORY"/>
    <property type="match status" value="1"/>
</dbReference>